<feature type="domain" description="TonB-dependent receptor plug" evidence="11">
    <location>
        <begin position="142"/>
        <end position="247"/>
    </location>
</feature>
<comment type="similarity">
    <text evidence="8 9">Belongs to the TonB-dependent receptor family.</text>
</comment>
<dbReference type="InterPro" id="IPR023996">
    <property type="entry name" value="TonB-dep_OMP_SusC/RagA"/>
</dbReference>
<dbReference type="InterPro" id="IPR023997">
    <property type="entry name" value="TonB-dep_OMP_SusC/RagA_CS"/>
</dbReference>
<evidence type="ECO:0000256" key="5">
    <source>
        <dbReference type="ARBA" id="ARBA00023077"/>
    </source>
</evidence>
<evidence type="ECO:0000256" key="3">
    <source>
        <dbReference type="ARBA" id="ARBA00022452"/>
    </source>
</evidence>
<keyword evidence="6 8" id="KW-0472">Membrane</keyword>
<sequence>MKKNRGVSKCNLMRRKITITISCLLLVMSNLLAVPSYSKTVRFDLNQQQSGKRITGTVTDTSGEPIIGANVVEKGTTNGNITDVNGKFTLEVSSGATLVISYIGYNAQEAAVGNQTNLKIMLAEKSQALEEIVVVGYGIQQKRDITGNISNIKGDQIKNLPVTSASNALQGRVSGVDFVNTSSDPSAQPNIRIRGTGTVNGAEPLVVIDGVPSGNLRDINPNDIESIEILKDASSSAIYGTRAANGVIIITTKRGERNTKVNVDVNVYSAFVNVYKKLDLLTAPDLVMLKKERYTNDGNPVDAFWNDPYYATQRTDWQDAMFGQGQIWNGDVRISGGSDKSNYMTSIGIFDEQGILYNSNFNRINFRANSDHQPNDRLKISQSFQFVHSKAAVPDTRNTQHGRIWSGLRFNPALPVMDENGKWGASTVTELGDINNPVYELHTQRYSTTINSILASLNLSYKFAEGLYLNLNGGFDGNIQLDESFSPKVTEQMRQSEQAEMTKSYTQGMTALSEAYLSYLKTFASVHKINVTAGVSYQNFSGMYFSAQKRDFTDESDDQLVFDNGSTLTGINGNFRDEVKLASAYGRLFYSLKDRYMLTATFRSDGSSRFAPEKRWGYFPAFSVGWRISEESFMPKSDFLNDLKILGGWGSLGNQDINAFQYVPLMVKGSVRQVIGGKNLTGSSVSMLANPNITWEKTNMTNVSIEARMFNNQLNATITWFNKKTFDMLIATPTMNAQGKSPVPASNVGEMSNKGWEFEVGYNKRVSQDFNWFAATNVSFIKNNVDRLYGTDDTFLSGPNYGRSQLEISRTYENQPIASFYGWKTDGLYQTQSEIDTDSNIKNDSRKGNIKPGDVRFVDQNLDGSIDDKDRVWLGDPNPAVVVGLQLGGSYKNFDFSANFYGNFGVELYNSDRMQGLTPNTPYNYYAETLNRWHGEGTSNTIPRMTNFEYNNNHRVSDLFIENGNFFKLKNLTAGYTLPKSLLSKVKINSLRFYVSGEDLLILTQYKGFTPELGFTAGNLQRGVDVAAYPTVRKISLGLSLNF</sequence>
<evidence type="ECO:0000256" key="4">
    <source>
        <dbReference type="ARBA" id="ARBA00022692"/>
    </source>
</evidence>
<dbReference type="NCBIfam" id="TIGR04057">
    <property type="entry name" value="SusC_RagA_signa"/>
    <property type="match status" value="1"/>
</dbReference>
<dbReference type="AlphaFoldDB" id="A0A5M8NUN1"/>
<dbReference type="InterPro" id="IPR039426">
    <property type="entry name" value="TonB-dep_rcpt-like"/>
</dbReference>
<dbReference type="GO" id="GO:0009279">
    <property type="term" value="C:cell outer membrane"/>
    <property type="evidence" value="ECO:0007669"/>
    <property type="project" value="UniProtKB-SubCell"/>
</dbReference>
<dbReference type="InterPro" id="IPR012910">
    <property type="entry name" value="Plug_dom"/>
</dbReference>
<evidence type="ECO:0000313" key="13">
    <source>
        <dbReference type="Proteomes" id="UP000324575"/>
    </source>
</evidence>
<dbReference type="Pfam" id="PF13715">
    <property type="entry name" value="CarbopepD_reg_2"/>
    <property type="match status" value="1"/>
</dbReference>
<dbReference type="InterPro" id="IPR000531">
    <property type="entry name" value="Beta-barrel_TonB"/>
</dbReference>
<comment type="caution">
    <text evidence="12">The sequence shown here is derived from an EMBL/GenBank/DDBJ whole genome shotgun (WGS) entry which is preliminary data.</text>
</comment>
<keyword evidence="7 8" id="KW-0998">Cell outer membrane</keyword>
<dbReference type="EMBL" id="SNRX01000048">
    <property type="protein sequence ID" value="KAA6300791.1"/>
    <property type="molecule type" value="Genomic_DNA"/>
</dbReference>
<dbReference type="Gene3D" id="2.40.170.20">
    <property type="entry name" value="TonB-dependent receptor, beta-barrel domain"/>
    <property type="match status" value="1"/>
</dbReference>
<evidence type="ECO:0000256" key="6">
    <source>
        <dbReference type="ARBA" id="ARBA00023136"/>
    </source>
</evidence>
<dbReference type="Gene3D" id="2.170.130.10">
    <property type="entry name" value="TonB-dependent receptor, plug domain"/>
    <property type="match status" value="1"/>
</dbReference>
<dbReference type="SUPFAM" id="SSF49464">
    <property type="entry name" value="Carboxypeptidase regulatory domain-like"/>
    <property type="match status" value="1"/>
</dbReference>
<organism evidence="12 13">
    <name type="scientific">Candidatus Ordinivivax streblomastigis</name>
    <dbReference type="NCBI Taxonomy" id="2540710"/>
    <lineage>
        <taxon>Bacteria</taxon>
        <taxon>Pseudomonadati</taxon>
        <taxon>Bacteroidota</taxon>
        <taxon>Bacteroidia</taxon>
        <taxon>Bacteroidales</taxon>
        <taxon>Candidatus Ordinivivax</taxon>
    </lineage>
</organism>
<evidence type="ECO:0000256" key="7">
    <source>
        <dbReference type="ARBA" id="ARBA00023237"/>
    </source>
</evidence>
<feature type="domain" description="TonB-dependent receptor-like beta-barrel" evidence="10">
    <location>
        <begin position="410"/>
        <end position="840"/>
    </location>
</feature>
<dbReference type="Proteomes" id="UP000324575">
    <property type="component" value="Unassembled WGS sequence"/>
</dbReference>
<dbReference type="Pfam" id="PF07715">
    <property type="entry name" value="Plug"/>
    <property type="match status" value="1"/>
</dbReference>
<dbReference type="InterPro" id="IPR037066">
    <property type="entry name" value="Plug_dom_sf"/>
</dbReference>
<dbReference type="Pfam" id="PF00593">
    <property type="entry name" value="TonB_dep_Rec_b-barrel"/>
    <property type="match status" value="1"/>
</dbReference>
<evidence type="ECO:0000256" key="8">
    <source>
        <dbReference type="PROSITE-ProRule" id="PRU01360"/>
    </source>
</evidence>
<dbReference type="Gene3D" id="2.60.40.1120">
    <property type="entry name" value="Carboxypeptidase-like, regulatory domain"/>
    <property type="match status" value="1"/>
</dbReference>
<evidence type="ECO:0000259" key="10">
    <source>
        <dbReference type="Pfam" id="PF00593"/>
    </source>
</evidence>
<dbReference type="PROSITE" id="PS52016">
    <property type="entry name" value="TONB_DEPENDENT_REC_3"/>
    <property type="match status" value="1"/>
</dbReference>
<dbReference type="FunFam" id="2.60.40.1120:FF:000003">
    <property type="entry name" value="Outer membrane protein Omp121"/>
    <property type="match status" value="1"/>
</dbReference>
<evidence type="ECO:0000313" key="12">
    <source>
        <dbReference type="EMBL" id="KAA6300791.1"/>
    </source>
</evidence>
<evidence type="ECO:0000256" key="9">
    <source>
        <dbReference type="RuleBase" id="RU003357"/>
    </source>
</evidence>
<accession>A0A5M8NUN1</accession>
<gene>
    <name evidence="12" type="ORF">EZS26_003063</name>
</gene>
<comment type="subcellular location">
    <subcellularLocation>
        <location evidence="1 8">Cell outer membrane</location>
        <topology evidence="1 8">Multi-pass membrane protein</topology>
    </subcellularLocation>
</comment>
<protein>
    <submittedName>
        <fullName evidence="12">TonB-dependent receptor SusC</fullName>
    </submittedName>
</protein>
<name>A0A5M8NUN1_9BACT</name>
<reference evidence="12 13" key="1">
    <citation type="submission" date="2019-03" db="EMBL/GenBank/DDBJ databases">
        <title>Single cell metagenomics reveals metabolic interactions within the superorganism composed of flagellate Streblomastix strix and complex community of Bacteroidetes bacteria on its surface.</title>
        <authorList>
            <person name="Treitli S.C."/>
            <person name="Kolisko M."/>
            <person name="Husnik F."/>
            <person name="Keeling P."/>
            <person name="Hampl V."/>
        </authorList>
    </citation>
    <scope>NUCLEOTIDE SEQUENCE [LARGE SCALE GENOMIC DNA]</scope>
    <source>
        <strain evidence="12">St1</strain>
    </source>
</reference>
<dbReference type="SUPFAM" id="SSF56935">
    <property type="entry name" value="Porins"/>
    <property type="match status" value="1"/>
</dbReference>
<dbReference type="InterPro" id="IPR008969">
    <property type="entry name" value="CarboxyPept-like_regulatory"/>
</dbReference>
<keyword evidence="5 9" id="KW-0798">TonB box</keyword>
<evidence type="ECO:0000256" key="1">
    <source>
        <dbReference type="ARBA" id="ARBA00004571"/>
    </source>
</evidence>
<evidence type="ECO:0000256" key="2">
    <source>
        <dbReference type="ARBA" id="ARBA00022448"/>
    </source>
</evidence>
<keyword evidence="2 8" id="KW-0813">Transport</keyword>
<proteinExistence type="inferred from homology"/>
<keyword evidence="12" id="KW-0675">Receptor</keyword>
<keyword evidence="4 8" id="KW-0812">Transmembrane</keyword>
<dbReference type="InterPro" id="IPR036942">
    <property type="entry name" value="Beta-barrel_TonB_sf"/>
</dbReference>
<keyword evidence="3 8" id="KW-1134">Transmembrane beta strand</keyword>
<evidence type="ECO:0000259" key="11">
    <source>
        <dbReference type="Pfam" id="PF07715"/>
    </source>
</evidence>
<dbReference type="NCBIfam" id="TIGR04056">
    <property type="entry name" value="OMP_RagA_SusC"/>
    <property type="match status" value="1"/>
</dbReference>